<proteinExistence type="predicted"/>
<evidence type="ECO:0000313" key="2">
    <source>
        <dbReference type="Proteomes" id="UP000805649"/>
    </source>
</evidence>
<evidence type="ECO:0000313" key="1">
    <source>
        <dbReference type="EMBL" id="KAL0932764.1"/>
    </source>
</evidence>
<dbReference type="Proteomes" id="UP000805649">
    <property type="component" value="Unassembled WGS sequence"/>
</dbReference>
<sequence>MIYTRMDLQHIWQLTEEQGLGNVLEGHFPSEWPPKEVRDSNIWVPNLPQRQLRQNPNAVVPAGGGANQAAPVFDHWRQNMRVITDTFPALEEMYFVDFDLLADHTDFRALDRYRNTYCRDEDYCEECQYAHPGFPRVWGGLEEIEFIEVRVCACAEGAEPLYPDLSHWDGVRWMIRQGWPARDVNGNAWIRHVPALKLVAPIFRWRPSS</sequence>
<protein>
    <submittedName>
        <fullName evidence="1">Uncharacterized protein</fullName>
    </submittedName>
</protein>
<dbReference type="EMBL" id="VUJX02000008">
    <property type="protein sequence ID" value="KAL0932764.1"/>
    <property type="molecule type" value="Genomic_DNA"/>
</dbReference>
<reference evidence="1 2" key="1">
    <citation type="journal article" date="2020" name="Phytopathology">
        <title>Genome Sequence Resources of Colletotrichum truncatum, C. plurivorum, C. musicola, and C. sojae: Four Species Pathogenic to Soybean (Glycine max).</title>
        <authorList>
            <person name="Rogerio F."/>
            <person name="Boufleur T.R."/>
            <person name="Ciampi-Guillardi M."/>
            <person name="Sukno S.A."/>
            <person name="Thon M.R."/>
            <person name="Massola Junior N.S."/>
            <person name="Baroncelli R."/>
        </authorList>
    </citation>
    <scope>NUCLEOTIDE SEQUENCE [LARGE SCALE GENOMIC DNA]</scope>
    <source>
        <strain evidence="1 2">CMES1059</strain>
    </source>
</reference>
<name>A0ACC3YLJ3_COLTU</name>
<gene>
    <name evidence="1" type="ORF">CTRU02_211727</name>
</gene>
<comment type="caution">
    <text evidence="1">The sequence shown here is derived from an EMBL/GenBank/DDBJ whole genome shotgun (WGS) entry which is preliminary data.</text>
</comment>
<accession>A0ACC3YLJ3</accession>
<organism evidence="1 2">
    <name type="scientific">Colletotrichum truncatum</name>
    <name type="common">Anthracnose fungus</name>
    <name type="synonym">Colletotrichum capsici</name>
    <dbReference type="NCBI Taxonomy" id="5467"/>
    <lineage>
        <taxon>Eukaryota</taxon>
        <taxon>Fungi</taxon>
        <taxon>Dikarya</taxon>
        <taxon>Ascomycota</taxon>
        <taxon>Pezizomycotina</taxon>
        <taxon>Sordariomycetes</taxon>
        <taxon>Hypocreomycetidae</taxon>
        <taxon>Glomerellales</taxon>
        <taxon>Glomerellaceae</taxon>
        <taxon>Colletotrichum</taxon>
        <taxon>Colletotrichum truncatum species complex</taxon>
    </lineage>
</organism>
<keyword evidence="2" id="KW-1185">Reference proteome</keyword>